<feature type="region of interest" description="Disordered" evidence="2">
    <location>
        <begin position="1275"/>
        <end position="1325"/>
    </location>
</feature>
<dbReference type="WBParaSite" id="MCU_004498-RC">
    <property type="protein sequence ID" value="MCU_004498-RC"/>
    <property type="gene ID" value="MCU_004498"/>
</dbReference>
<feature type="compositionally biased region" description="Polar residues" evidence="2">
    <location>
        <begin position="1161"/>
        <end position="1171"/>
    </location>
</feature>
<feature type="compositionally biased region" description="Basic and acidic residues" evidence="2">
    <location>
        <begin position="1135"/>
        <end position="1145"/>
    </location>
</feature>
<name>A0A5K3F0P6_MESCO</name>
<dbReference type="WBParaSite" id="MCU_004498-RA">
    <property type="protein sequence ID" value="MCU_004498-RA"/>
    <property type="gene ID" value="MCU_004498"/>
</dbReference>
<feature type="compositionally biased region" description="Low complexity" evidence="2">
    <location>
        <begin position="359"/>
        <end position="371"/>
    </location>
</feature>
<feature type="compositionally biased region" description="Low complexity" evidence="2">
    <location>
        <begin position="564"/>
        <end position="579"/>
    </location>
</feature>
<feature type="compositionally biased region" description="Basic and acidic residues" evidence="2">
    <location>
        <begin position="391"/>
        <end position="400"/>
    </location>
</feature>
<feature type="region of interest" description="Disordered" evidence="2">
    <location>
        <begin position="334"/>
        <end position="422"/>
    </location>
</feature>
<feature type="compositionally biased region" description="Low complexity" evidence="2">
    <location>
        <begin position="1298"/>
        <end position="1309"/>
    </location>
</feature>
<evidence type="ECO:0000313" key="4">
    <source>
        <dbReference type="WBParaSite" id="MCU_004498-RA"/>
    </source>
</evidence>
<feature type="region of interest" description="Disordered" evidence="2">
    <location>
        <begin position="466"/>
        <end position="490"/>
    </location>
</feature>
<dbReference type="SUPFAM" id="SSF49899">
    <property type="entry name" value="Concanavalin A-like lectins/glucanases"/>
    <property type="match status" value="1"/>
</dbReference>
<feature type="compositionally biased region" description="Basic and acidic residues" evidence="2">
    <location>
        <begin position="938"/>
        <end position="956"/>
    </location>
</feature>
<dbReference type="WBParaSite" id="MCU_004498-RB">
    <property type="protein sequence ID" value="MCU_004498-RB"/>
    <property type="gene ID" value="MCU_004498"/>
</dbReference>
<proteinExistence type="predicted"/>
<keyword evidence="1" id="KW-0430">Lectin</keyword>
<dbReference type="InterPro" id="IPR013320">
    <property type="entry name" value="ConA-like_dom_sf"/>
</dbReference>
<evidence type="ECO:0000259" key="3">
    <source>
        <dbReference type="PROSITE" id="PS51304"/>
    </source>
</evidence>
<dbReference type="SMART" id="SM00276">
    <property type="entry name" value="GLECT"/>
    <property type="match status" value="1"/>
</dbReference>
<feature type="compositionally biased region" description="Polar residues" evidence="2">
    <location>
        <begin position="907"/>
        <end position="920"/>
    </location>
</feature>
<feature type="compositionally biased region" description="Basic and acidic residues" evidence="2">
    <location>
        <begin position="999"/>
        <end position="1019"/>
    </location>
</feature>
<feature type="region of interest" description="Disordered" evidence="2">
    <location>
        <begin position="564"/>
        <end position="609"/>
    </location>
</feature>
<feature type="domain" description="Galectin" evidence="3">
    <location>
        <begin position="16"/>
        <end position="144"/>
    </location>
</feature>
<feature type="compositionally biased region" description="Low complexity" evidence="2">
    <location>
        <begin position="1091"/>
        <end position="1102"/>
    </location>
</feature>
<evidence type="ECO:0000313" key="5">
    <source>
        <dbReference type="WBParaSite" id="MCU_004498-RB"/>
    </source>
</evidence>
<feature type="region of interest" description="Disordered" evidence="2">
    <location>
        <begin position="1158"/>
        <end position="1248"/>
    </location>
</feature>
<dbReference type="GO" id="GO:0030246">
    <property type="term" value="F:carbohydrate binding"/>
    <property type="evidence" value="ECO:0007669"/>
    <property type="project" value="UniProtKB-KW"/>
</dbReference>
<feature type="region of interest" description="Disordered" evidence="2">
    <location>
        <begin position="1078"/>
        <end position="1145"/>
    </location>
</feature>
<dbReference type="Pfam" id="PF00337">
    <property type="entry name" value="Gal-bind_lectin"/>
    <property type="match status" value="1"/>
</dbReference>
<evidence type="ECO:0000256" key="2">
    <source>
        <dbReference type="SAM" id="MobiDB-lite"/>
    </source>
</evidence>
<feature type="compositionally biased region" description="Basic residues" evidence="2">
    <location>
        <begin position="1275"/>
        <end position="1290"/>
    </location>
</feature>
<protein>
    <submittedName>
        <fullName evidence="4 5">Galectin domain-containing protein</fullName>
    </submittedName>
</protein>
<accession>A0A5K3F0P6</accession>
<feature type="region of interest" description="Disordered" evidence="2">
    <location>
        <begin position="972"/>
        <end position="1026"/>
    </location>
</feature>
<feature type="compositionally biased region" description="Basic residues" evidence="2">
    <location>
        <begin position="348"/>
        <end position="358"/>
    </location>
</feature>
<feature type="compositionally biased region" description="Low complexity" evidence="2">
    <location>
        <begin position="469"/>
        <end position="484"/>
    </location>
</feature>
<reference evidence="4 5" key="1">
    <citation type="submission" date="2019-11" db="UniProtKB">
        <authorList>
            <consortium name="WormBaseParasite"/>
        </authorList>
    </citation>
    <scope>IDENTIFICATION</scope>
</reference>
<dbReference type="Gene3D" id="2.60.120.200">
    <property type="match status" value="1"/>
</dbReference>
<feature type="region of interest" description="Disordered" evidence="2">
    <location>
        <begin position="247"/>
        <end position="276"/>
    </location>
</feature>
<dbReference type="SMART" id="SM00908">
    <property type="entry name" value="Gal-bind_lectin"/>
    <property type="match status" value="1"/>
</dbReference>
<evidence type="ECO:0000256" key="1">
    <source>
        <dbReference type="ARBA" id="ARBA00022734"/>
    </source>
</evidence>
<feature type="region of interest" description="Disordered" evidence="2">
    <location>
        <begin position="175"/>
        <end position="202"/>
    </location>
</feature>
<dbReference type="InterPro" id="IPR001079">
    <property type="entry name" value="Galectin_CRD"/>
</dbReference>
<sequence>MDDYHSEEGASWDPCFHYPIPGGLLDRDVIEITGKFTGEKIVIEILAESYVQNGVNIALPLQFTLSSKGNWTASTYTQAVHRQVQSGTTTPKESFQIRIIALDTAFEVYLDGVHLCTQKHLIPLPEATHLSIDGDAEFTGVEFKDLCTENDASTHSNSLTTEQNQFGAAAEVTPGFTRFSENRRSSNRKPRSPILVPTHGSFRAKPTLATNLEEPSLSQEVSVPPAVIAAAAAEPVHAAMDSSMGSLTPTAISGKRSLHGSGVAGSGHRESKHKSLREKLHLKKSSKVSTSAVTTEENQYANTGKFNDVWVEEGGRELSADGTGAFVVAGAVSEPNLHTRPEKEKKRLSLLHGSKKTRSASSPPAEASATAEGKEKKKKHHIGPLHFGHGSKHEGKSAKDAKKKTSSGKGLEAPQKSSTIGAAKVADGGSAVGTGAVLATQEVKLNSENSNIDPLHEPAPTLLAKAHGRQNSSSPGSSRPASQAKPSVHLGGHVKGFYDLQEAEKTYDVHRGTFRKVESGAAVAVGAESNRLSRRSSNSSTTSSRNAVAFEIAQNAQAFDFAAPPDARSRSASASSHSSTESLNKLGAGAAADTAHTKKSKGKSGQLKGESPEIADQMLMGHATSLNSLENLTYTDPSLNIPLQLAGLSESVVSSSKDLHSKKEAKLKGDASEIADNLLGERRAMSGEFTTYTSDNKTVPLKLTHEDLLSTGGKGFTPLVGPKGSYDLENSSSVPAGSYRLREDTNWSLDSGSIVAQTTGENVQHSEPPVEALAVGVAAPAASKKSKKISLKGESAEIASDLLDASNKNLRIPDGGNPLCGENGVIAPWKLTATNRDAQLGSYYKFGQTPTDLSSRNRSFDDTGAGIGAMAIAAAHEENVYAEAPSPDQLVGGGSYERVDSFNLKSSTLPASGKVSTKATGSAPGSRATLPAAGVVVAKDKDKKDKKHHEGAEKGRKRDRVSGFFRRIFRRKKKSGGAATQSDDEGGEYTGDFESLPEMYERGSDSERSFDSDDHHETEFAITASPSETGLYAAQLRGDRSALSVSRPIESMCGTTFVAYPLKLTSLAVAEQLHAASLSQTSGDRVHRSESASSWSSVSVGGTRRRRRRPSPQAVGGITHRSESSSSHSSLKGFASRDKMETDKPVVEVSHAIPSFASIPTHRSASTSSDSWRGRDRPGVADGSLKKDRRSISLSRSPSPEPPMPSLQMEQQVFTHTAPPNGRDQPYSPFHDSKKHENGAGSTSSSTSSINSLYGRIVIVGQSSDFSKRIQSFRKRMQTTPKAKRSKGTKKRGENGFDSDTSTSSISSIESAQLPPTVVKSREGQFGVLPNAGETIFYDKPLRKEDTYANNVRF</sequence>
<feature type="compositionally biased region" description="Basic and acidic residues" evidence="2">
    <location>
        <begin position="337"/>
        <end position="347"/>
    </location>
</feature>
<feature type="region of interest" description="Disordered" evidence="2">
    <location>
        <begin position="907"/>
        <end position="959"/>
    </location>
</feature>
<dbReference type="PROSITE" id="PS51304">
    <property type="entry name" value="GALECTIN"/>
    <property type="match status" value="1"/>
</dbReference>
<organism evidence="4">
    <name type="scientific">Mesocestoides corti</name>
    <name type="common">Flatworm</name>
    <dbReference type="NCBI Taxonomy" id="53468"/>
    <lineage>
        <taxon>Eukaryota</taxon>
        <taxon>Metazoa</taxon>
        <taxon>Spiralia</taxon>
        <taxon>Lophotrochozoa</taxon>
        <taxon>Platyhelminthes</taxon>
        <taxon>Cestoda</taxon>
        <taxon>Eucestoda</taxon>
        <taxon>Cyclophyllidea</taxon>
        <taxon>Mesocestoididae</taxon>
        <taxon>Mesocestoides</taxon>
    </lineage>
</organism>